<evidence type="ECO:0000313" key="10">
    <source>
        <dbReference type="Proteomes" id="UP000182589"/>
    </source>
</evidence>
<comment type="pathway">
    <text evidence="5 6">Purine metabolism; IMP biosynthesis via de novo pathway; 5-amino-1-(5-phospho-D-ribosyl)imidazole-4-carboxylate from 5-amino-1-(5-phospho-D-ribosyl)imidazole (N5-CAIR route): step 1/2.</text>
</comment>
<evidence type="ECO:0000256" key="5">
    <source>
        <dbReference type="HAMAP-Rule" id="MF_01928"/>
    </source>
</evidence>
<dbReference type="Proteomes" id="UP000182589">
    <property type="component" value="Unassembled WGS sequence"/>
</dbReference>
<accession>A0A1H2Q4A6</accession>
<dbReference type="GO" id="GO:0005829">
    <property type="term" value="C:cytosol"/>
    <property type="evidence" value="ECO:0007669"/>
    <property type="project" value="TreeGrafter"/>
</dbReference>
<comment type="function">
    <text evidence="6">Catalyzes the ATP-dependent conversion of 5-aminoimidazole ribonucleotide (AIR) and HCO(3)- to N5-carboxyaminoimidazole ribonucleotide (N5-CAIR).</text>
</comment>
<dbReference type="NCBIfam" id="NF004679">
    <property type="entry name" value="PRK06019.1-5"/>
    <property type="match status" value="1"/>
</dbReference>
<feature type="binding site" evidence="5">
    <location>
        <position position="154"/>
    </location>
    <ligand>
        <name>ATP</name>
        <dbReference type="ChEBI" id="CHEBI:30616"/>
    </ligand>
</feature>
<dbReference type="InterPro" id="IPR003135">
    <property type="entry name" value="ATP-grasp_carboxylate-amine"/>
</dbReference>
<dbReference type="GO" id="GO:0005524">
    <property type="term" value="F:ATP binding"/>
    <property type="evidence" value="ECO:0007669"/>
    <property type="project" value="UniProtKB-UniRule"/>
</dbReference>
<dbReference type="InterPro" id="IPR005875">
    <property type="entry name" value="PurK"/>
</dbReference>
<dbReference type="EMBL" id="FNOJ01000001">
    <property type="protein sequence ID" value="SDW01955.1"/>
    <property type="molecule type" value="Genomic_DNA"/>
</dbReference>
<dbReference type="InterPro" id="IPR040686">
    <property type="entry name" value="PurK_C"/>
</dbReference>
<reference evidence="10" key="2">
    <citation type="submission" date="2016-10" db="EMBL/GenBank/DDBJ databases">
        <authorList>
            <person name="Varghese N."/>
        </authorList>
    </citation>
    <scope>NUCLEOTIDE SEQUENCE [LARGE SCALE GENOMIC DNA]</scope>
    <source>
        <strain evidence="10">DSM 12489</strain>
    </source>
</reference>
<dbReference type="NCBIfam" id="NF004676">
    <property type="entry name" value="PRK06019.1-2"/>
    <property type="match status" value="1"/>
</dbReference>
<evidence type="ECO:0000256" key="6">
    <source>
        <dbReference type="RuleBase" id="RU361200"/>
    </source>
</evidence>
<dbReference type="AlphaFoldDB" id="A0A1H2Q4A6"/>
<evidence type="ECO:0000313" key="9">
    <source>
        <dbReference type="EMBL" id="SDW01955.1"/>
    </source>
</evidence>
<dbReference type="Gene3D" id="3.40.50.20">
    <property type="match status" value="1"/>
</dbReference>
<dbReference type="HAMAP" id="MF_01928">
    <property type="entry name" value="PurK"/>
    <property type="match status" value="1"/>
</dbReference>
<dbReference type="FunFam" id="3.30.470.20:FF:000029">
    <property type="entry name" value="N5-carboxyaminoimidazole ribonucleotide synthase"/>
    <property type="match status" value="1"/>
</dbReference>
<dbReference type="GO" id="GO:0006189">
    <property type="term" value="P:'de novo' IMP biosynthetic process"/>
    <property type="evidence" value="ECO:0007669"/>
    <property type="project" value="UniProtKB-UniRule"/>
</dbReference>
<dbReference type="Pfam" id="PF22660">
    <property type="entry name" value="RS_preATP-grasp-like"/>
    <property type="match status" value="1"/>
</dbReference>
<proteinExistence type="inferred from homology"/>
<keyword evidence="2 5" id="KW-0547">Nucleotide-binding</keyword>
<reference evidence="8" key="3">
    <citation type="submission" date="2023-02" db="EMBL/GenBank/DDBJ databases">
        <title>Proposal of a novel subspecies: Alicyclobacillus hesperidum subspecies aegle.</title>
        <authorList>
            <person name="Goto K."/>
            <person name="Fujii T."/>
            <person name="Yasui K."/>
            <person name="Mochida K."/>
            <person name="Kato-Tanaka Y."/>
            <person name="Morohoshi S."/>
            <person name="An S.Y."/>
            <person name="Kasai H."/>
            <person name="Yokota A."/>
        </authorList>
    </citation>
    <scope>NUCLEOTIDE SEQUENCE</scope>
    <source>
        <strain evidence="8">DSM 12766</strain>
    </source>
</reference>
<feature type="binding site" evidence="5">
    <location>
        <begin position="159"/>
        <end position="165"/>
    </location>
    <ligand>
        <name>ATP</name>
        <dbReference type="ChEBI" id="CHEBI:30616"/>
    </ligand>
</feature>
<dbReference type="EMBL" id="BSRA01000002">
    <property type="protein sequence ID" value="GLV12816.1"/>
    <property type="molecule type" value="Genomic_DNA"/>
</dbReference>
<feature type="binding site" evidence="5">
    <location>
        <position position="114"/>
    </location>
    <ligand>
        <name>ATP</name>
        <dbReference type="ChEBI" id="CHEBI:30616"/>
    </ligand>
</feature>
<dbReference type="FunFam" id="3.40.50.20:FF:000016">
    <property type="entry name" value="N5-carboxyaminoimidazole ribonucleotide synthase"/>
    <property type="match status" value="1"/>
</dbReference>
<feature type="binding site" evidence="5">
    <location>
        <position position="209"/>
    </location>
    <ligand>
        <name>ATP</name>
        <dbReference type="ChEBI" id="CHEBI:30616"/>
    </ligand>
</feature>
<organism evidence="9 10">
    <name type="scientific">Alicyclobacillus hesperidum</name>
    <dbReference type="NCBI Taxonomy" id="89784"/>
    <lineage>
        <taxon>Bacteria</taxon>
        <taxon>Bacillati</taxon>
        <taxon>Bacillota</taxon>
        <taxon>Bacilli</taxon>
        <taxon>Bacillales</taxon>
        <taxon>Alicyclobacillaceae</taxon>
        <taxon>Alicyclobacillus</taxon>
    </lineage>
</organism>
<dbReference type="GO" id="GO:0046872">
    <property type="term" value="F:metal ion binding"/>
    <property type="evidence" value="ECO:0007669"/>
    <property type="project" value="InterPro"/>
</dbReference>
<dbReference type="PANTHER" id="PTHR11609">
    <property type="entry name" value="PURINE BIOSYNTHESIS PROTEIN 6/7, PUR6/7"/>
    <property type="match status" value="1"/>
</dbReference>
<sequence>MPRNEYSPAASILPPAVIGILGGGQLGRMMALDGRRMGYRFQVLDPTPDCPAAQVSDGQVVAKYDDVEAAKLLSHRCDVITYEFENVDADVAAALEHSAHVPQGSRLLATTQHRVREKSTLAKAGLPVTPFVPIANLEDIQSAFAQLGERLVVKTCRGGYDGKGQWMVREPSDVDRFLPQWQSIIEAHTRSGADDESLIAEQYIPFVGECSVIVARSPRGETAAFPVAENVHMNHILHMSIVPARFPEEVLVKARSIACDVARKLDVVGLIAVEFFVAEGGQLYINELAPRPHNSGHYTMDACSTSQFEQHVRAICNLPLGDVSLLTPVVMVNVLGQDVDPLLRAMPSLPGQVKVHLYGKAEVKRDRKMGHINILASDVEQALQVKRDLGIWQVDTQGEG</sequence>
<dbReference type="RefSeq" id="WP_074691170.1">
    <property type="nucleotide sequence ID" value="NZ_BSRA01000002.1"/>
</dbReference>
<keyword evidence="1 5" id="KW-0436">Ligase</keyword>
<dbReference type="SUPFAM" id="SSF51246">
    <property type="entry name" value="Rudiment single hybrid motif"/>
    <property type="match status" value="1"/>
</dbReference>
<dbReference type="PROSITE" id="PS50975">
    <property type="entry name" value="ATP_GRASP"/>
    <property type="match status" value="1"/>
</dbReference>
<dbReference type="InterPro" id="IPR011761">
    <property type="entry name" value="ATP-grasp"/>
</dbReference>
<dbReference type="Pfam" id="PF17769">
    <property type="entry name" value="PurK_C"/>
    <property type="match status" value="1"/>
</dbReference>
<reference evidence="9" key="1">
    <citation type="submission" date="2016-10" db="EMBL/GenBank/DDBJ databases">
        <authorList>
            <person name="de Groot N.N."/>
        </authorList>
    </citation>
    <scope>NUCLEOTIDE SEQUENCE [LARGE SCALE GENOMIC DNA]</scope>
    <source>
        <strain evidence="9">DSM 12489</strain>
    </source>
</reference>
<comment type="function">
    <text evidence="5">Catalyzes the ATP-dependent conversion of 5-aminoimidazole ribonucleotide (AIR) and HCO(3)(-) to N5-carboxyaminoimidazole ribonucleotide (N5-CAIR).</text>
</comment>
<dbReference type="InterPro" id="IPR016185">
    <property type="entry name" value="PreATP-grasp_dom_sf"/>
</dbReference>
<dbReference type="Gene3D" id="3.30.1490.20">
    <property type="entry name" value="ATP-grasp fold, A domain"/>
    <property type="match status" value="1"/>
</dbReference>
<evidence type="ECO:0000256" key="3">
    <source>
        <dbReference type="ARBA" id="ARBA00022755"/>
    </source>
</evidence>
<feature type="domain" description="ATP-grasp" evidence="7">
    <location>
        <begin position="118"/>
        <end position="316"/>
    </location>
</feature>
<dbReference type="Gene3D" id="3.30.470.20">
    <property type="entry name" value="ATP-grasp fold, B domain"/>
    <property type="match status" value="1"/>
</dbReference>
<feature type="binding site" evidence="5">
    <location>
        <begin position="201"/>
        <end position="204"/>
    </location>
    <ligand>
        <name>ATP</name>
        <dbReference type="ChEBI" id="CHEBI:30616"/>
    </ligand>
</feature>
<comment type="catalytic activity">
    <reaction evidence="5 6">
        <text>5-amino-1-(5-phospho-beta-D-ribosyl)imidazole + hydrogencarbonate + ATP = 5-carboxyamino-1-(5-phospho-D-ribosyl)imidazole + ADP + phosphate + 2 H(+)</text>
        <dbReference type="Rhea" id="RHEA:19317"/>
        <dbReference type="ChEBI" id="CHEBI:15378"/>
        <dbReference type="ChEBI" id="CHEBI:17544"/>
        <dbReference type="ChEBI" id="CHEBI:30616"/>
        <dbReference type="ChEBI" id="CHEBI:43474"/>
        <dbReference type="ChEBI" id="CHEBI:58730"/>
        <dbReference type="ChEBI" id="CHEBI:137981"/>
        <dbReference type="ChEBI" id="CHEBI:456216"/>
        <dbReference type="EC" id="6.3.4.18"/>
    </reaction>
</comment>
<name>A0A1H2Q4A6_9BACL</name>
<keyword evidence="4 5" id="KW-0067">ATP-binding</keyword>
<gene>
    <name evidence="5 6 8" type="primary">purK</name>
    <name evidence="8" type="ORF">Heshes_05000</name>
    <name evidence="9" type="ORF">SAMN04489725_10172</name>
</gene>
<comment type="similarity">
    <text evidence="5 6">Belongs to the PurK/PurT family.</text>
</comment>
<dbReference type="InterPro" id="IPR054350">
    <property type="entry name" value="PurT/PurK_preATP-grasp"/>
</dbReference>
<dbReference type="SUPFAM" id="SSF52440">
    <property type="entry name" value="PreATP-grasp domain"/>
    <property type="match status" value="1"/>
</dbReference>
<dbReference type="InterPro" id="IPR013815">
    <property type="entry name" value="ATP_grasp_subdomain_1"/>
</dbReference>
<dbReference type="InterPro" id="IPR011054">
    <property type="entry name" value="Rudment_hybrid_motif"/>
</dbReference>
<protein>
    <recommendedName>
        <fullName evidence="5 6">N5-carboxyaminoimidazole ribonucleotide synthase</fullName>
        <shortName evidence="5 6">N5-CAIR synthase</shortName>
        <ecNumber evidence="5 6">6.3.4.18</ecNumber>
    </recommendedName>
    <alternativeName>
        <fullName evidence="5 6">5-(carboxyamino)imidazole ribonucleotide synthetase</fullName>
    </alternativeName>
</protein>
<evidence type="ECO:0000313" key="8">
    <source>
        <dbReference type="EMBL" id="GLV12816.1"/>
    </source>
</evidence>
<evidence type="ECO:0000259" key="7">
    <source>
        <dbReference type="PROSITE" id="PS50975"/>
    </source>
</evidence>
<dbReference type="STRING" id="89784.SAMN04489725_10172"/>
<comment type="subunit">
    <text evidence="5 6">Homodimer.</text>
</comment>
<dbReference type="EC" id="6.3.4.18" evidence="5 6"/>
<dbReference type="GO" id="GO:0004638">
    <property type="term" value="F:phosphoribosylaminoimidazole carboxylase activity"/>
    <property type="evidence" value="ECO:0007669"/>
    <property type="project" value="InterPro"/>
</dbReference>
<evidence type="ECO:0000256" key="2">
    <source>
        <dbReference type="ARBA" id="ARBA00022741"/>
    </source>
</evidence>
<dbReference type="NCBIfam" id="NF004675">
    <property type="entry name" value="PRK06019.1-1"/>
    <property type="match status" value="1"/>
</dbReference>
<dbReference type="Pfam" id="PF02222">
    <property type="entry name" value="ATP-grasp"/>
    <property type="match status" value="1"/>
</dbReference>
<evidence type="ECO:0000256" key="1">
    <source>
        <dbReference type="ARBA" id="ARBA00022598"/>
    </source>
</evidence>
<evidence type="ECO:0000256" key="4">
    <source>
        <dbReference type="ARBA" id="ARBA00022840"/>
    </source>
</evidence>
<dbReference type="Proteomes" id="UP001157137">
    <property type="component" value="Unassembled WGS sequence"/>
</dbReference>
<keyword evidence="3 5" id="KW-0658">Purine biosynthesis</keyword>
<dbReference type="UniPathway" id="UPA00074">
    <property type="reaction ID" value="UER00942"/>
</dbReference>
<feature type="binding site" evidence="5">
    <location>
        <begin position="286"/>
        <end position="287"/>
    </location>
    <ligand>
        <name>ATP</name>
        <dbReference type="ChEBI" id="CHEBI:30616"/>
    </ligand>
</feature>
<dbReference type="SUPFAM" id="SSF56059">
    <property type="entry name" value="Glutathione synthetase ATP-binding domain-like"/>
    <property type="match status" value="1"/>
</dbReference>
<dbReference type="PANTHER" id="PTHR11609:SF5">
    <property type="entry name" value="PHOSPHORIBOSYLAMINOIMIDAZOLE CARBOXYLASE"/>
    <property type="match status" value="1"/>
</dbReference>
<dbReference type="GO" id="GO:0034028">
    <property type="term" value="F:5-(carboxyamino)imidazole ribonucleotide synthase activity"/>
    <property type="evidence" value="ECO:0007669"/>
    <property type="project" value="UniProtKB-UniRule"/>
</dbReference>
<dbReference type="NCBIfam" id="TIGR01161">
    <property type="entry name" value="purK"/>
    <property type="match status" value="1"/>
</dbReference>
<feature type="binding site" evidence="5">
    <location>
        <position position="232"/>
    </location>
    <ligand>
        <name>ATP</name>
        <dbReference type="ChEBI" id="CHEBI:30616"/>
    </ligand>
</feature>
<keyword evidence="10" id="KW-1185">Reference proteome</keyword>